<organism evidence="1 2">
    <name type="scientific">Acetivibrio mesophilus</name>
    <dbReference type="NCBI Taxonomy" id="2487273"/>
    <lineage>
        <taxon>Bacteria</taxon>
        <taxon>Bacillati</taxon>
        <taxon>Bacillota</taxon>
        <taxon>Clostridia</taxon>
        <taxon>Eubacteriales</taxon>
        <taxon>Oscillospiraceae</taxon>
        <taxon>Acetivibrio</taxon>
    </lineage>
</organism>
<protein>
    <submittedName>
        <fullName evidence="1">Uncharacterized protein</fullName>
    </submittedName>
</protein>
<accession>A0A4Q0I253</accession>
<sequence length="144" mass="16718">MKCYVNDEFISVEKISYRIFGLGNEVNDRNVYSYSLILNKNELSNILEQRFNEYILESKKDDELYGSLKDELSELGYPEFSQMLNCYPNVLCNYIKSSFQLELLEGCLNSNNQNDLKYIINSIDYLEIIGEDVIVKGSVFEASK</sequence>
<dbReference type="AlphaFoldDB" id="A0A4Q0I253"/>
<dbReference type="Proteomes" id="UP000289166">
    <property type="component" value="Unassembled WGS sequence"/>
</dbReference>
<evidence type="ECO:0000313" key="1">
    <source>
        <dbReference type="EMBL" id="RXE57757.1"/>
    </source>
</evidence>
<dbReference type="RefSeq" id="WP_128706468.1">
    <property type="nucleotide sequence ID" value="NZ_RLII01000038.1"/>
</dbReference>
<keyword evidence="2" id="KW-1185">Reference proteome</keyword>
<dbReference type="OrthoDB" id="7012009at2"/>
<name>A0A4Q0I253_9FIRM</name>
<gene>
    <name evidence="1" type="ORF">EFD62_16010</name>
</gene>
<evidence type="ECO:0000313" key="2">
    <source>
        <dbReference type="Proteomes" id="UP000289166"/>
    </source>
</evidence>
<reference evidence="2" key="1">
    <citation type="submission" date="2018-11" db="EMBL/GenBank/DDBJ databases">
        <title>Genome sequencing of a novel mesophilic and cellulolytic organism within the genus Hungateiclostridium.</title>
        <authorList>
            <person name="Rettenmaier R."/>
            <person name="Liebl W."/>
            <person name="Zverlov V."/>
        </authorList>
    </citation>
    <scope>NUCLEOTIDE SEQUENCE [LARGE SCALE GENOMIC DNA]</scope>
    <source>
        <strain evidence="2">N2K1</strain>
    </source>
</reference>
<comment type="caution">
    <text evidence="1">The sequence shown here is derived from an EMBL/GenBank/DDBJ whole genome shotgun (WGS) entry which is preliminary data.</text>
</comment>
<proteinExistence type="predicted"/>
<dbReference type="EMBL" id="RLII01000038">
    <property type="protein sequence ID" value="RXE57757.1"/>
    <property type="molecule type" value="Genomic_DNA"/>
</dbReference>